<evidence type="ECO:0000256" key="1">
    <source>
        <dbReference type="ARBA" id="ARBA00004496"/>
    </source>
</evidence>
<evidence type="ECO:0000256" key="7">
    <source>
        <dbReference type="ARBA" id="ARBA00022840"/>
    </source>
</evidence>
<evidence type="ECO:0000256" key="3">
    <source>
        <dbReference type="ARBA" id="ARBA00022679"/>
    </source>
</evidence>
<comment type="function">
    <text evidence="9">Required for the formation of a threonylcarbamoyl group on adenosine at position 37 (t(6)A37) in tRNAs that read codons beginning with adenine. Catalyzes the conversion of L-threonine, HCO(3)(-)/CO(2) and ATP to give threonylcarbamoyl-AMP (TC-AMP) as the acyladenylate intermediate, with the release of diphosphate.</text>
</comment>
<dbReference type="PANTHER" id="PTHR17490">
    <property type="entry name" value="SUA5"/>
    <property type="match status" value="1"/>
</dbReference>
<feature type="domain" description="YrdC-like" evidence="10">
    <location>
        <begin position="9"/>
        <end position="191"/>
    </location>
</feature>
<evidence type="ECO:0000256" key="2">
    <source>
        <dbReference type="ARBA" id="ARBA00022490"/>
    </source>
</evidence>
<dbReference type="PROSITE" id="PS51163">
    <property type="entry name" value="YRDC"/>
    <property type="match status" value="1"/>
</dbReference>
<dbReference type="Proteomes" id="UP000002171">
    <property type="component" value="Unassembled WGS sequence"/>
</dbReference>
<dbReference type="GO" id="GO:0000049">
    <property type="term" value="F:tRNA binding"/>
    <property type="evidence" value="ECO:0007669"/>
    <property type="project" value="TreeGrafter"/>
</dbReference>
<protein>
    <recommendedName>
        <fullName evidence="9">Threonylcarbamoyl-AMP synthase</fullName>
        <shortName evidence="9">TC-AMP synthase</shortName>
        <ecNumber evidence="9">2.7.7.87</ecNumber>
    </recommendedName>
    <alternativeName>
        <fullName evidence="9">L-threonylcarbamoyladenylate synthase</fullName>
    </alternativeName>
    <alternativeName>
        <fullName evidence="9">t(6)A37 threonylcarbamoyladenosine biosynthesis protein TsaC</fullName>
    </alternativeName>
    <alternativeName>
        <fullName evidence="9">tRNA threonylcarbamoyladenosine biosynthesis protein TsaC</fullName>
    </alternativeName>
</protein>
<dbReference type="SUPFAM" id="SSF55821">
    <property type="entry name" value="YrdC/RibB"/>
    <property type="match status" value="1"/>
</dbReference>
<keyword evidence="5 9" id="KW-0548">Nucleotidyltransferase</keyword>
<dbReference type="InterPro" id="IPR050156">
    <property type="entry name" value="TC-AMP_synthase_SUA5"/>
</dbReference>
<evidence type="ECO:0000256" key="8">
    <source>
        <dbReference type="ARBA" id="ARBA00048366"/>
    </source>
</evidence>
<dbReference type="GO" id="GO:0005524">
    <property type="term" value="F:ATP binding"/>
    <property type="evidence" value="ECO:0007669"/>
    <property type="project" value="UniProtKB-UniRule"/>
</dbReference>
<dbReference type="GO" id="GO:0061710">
    <property type="term" value="F:L-threonylcarbamoyladenylate synthase"/>
    <property type="evidence" value="ECO:0007669"/>
    <property type="project" value="UniProtKB-EC"/>
</dbReference>
<dbReference type="OrthoDB" id="9814580at2"/>
<organism evidence="11 12">
    <name type="scientific">Neptuniibacter caesariensis</name>
    <dbReference type="NCBI Taxonomy" id="207954"/>
    <lineage>
        <taxon>Bacteria</taxon>
        <taxon>Pseudomonadati</taxon>
        <taxon>Pseudomonadota</taxon>
        <taxon>Gammaproteobacteria</taxon>
        <taxon>Oceanospirillales</taxon>
        <taxon>Oceanospirillaceae</taxon>
        <taxon>Neptuniibacter</taxon>
    </lineage>
</organism>
<evidence type="ECO:0000313" key="12">
    <source>
        <dbReference type="Proteomes" id="UP000002171"/>
    </source>
</evidence>
<name>A0A7U8C9I6_NEPCE</name>
<dbReference type="EC" id="2.7.7.87" evidence="9"/>
<accession>A0A7U8C9I6</accession>
<dbReference type="AlphaFoldDB" id="A0A7U8C9I6"/>
<evidence type="ECO:0000256" key="5">
    <source>
        <dbReference type="ARBA" id="ARBA00022695"/>
    </source>
</evidence>
<keyword evidence="7 9" id="KW-0067">ATP-binding</keyword>
<evidence type="ECO:0000256" key="9">
    <source>
        <dbReference type="HAMAP-Rule" id="MF_01852"/>
    </source>
</evidence>
<dbReference type="EMBL" id="AAOW01000002">
    <property type="protein sequence ID" value="EAR62600.1"/>
    <property type="molecule type" value="Genomic_DNA"/>
</dbReference>
<comment type="catalytic activity">
    <reaction evidence="8 9">
        <text>L-threonine + hydrogencarbonate + ATP = L-threonylcarbamoyladenylate + diphosphate + H2O</text>
        <dbReference type="Rhea" id="RHEA:36407"/>
        <dbReference type="ChEBI" id="CHEBI:15377"/>
        <dbReference type="ChEBI" id="CHEBI:17544"/>
        <dbReference type="ChEBI" id="CHEBI:30616"/>
        <dbReference type="ChEBI" id="CHEBI:33019"/>
        <dbReference type="ChEBI" id="CHEBI:57926"/>
        <dbReference type="ChEBI" id="CHEBI:73682"/>
        <dbReference type="EC" id="2.7.7.87"/>
    </reaction>
</comment>
<gene>
    <name evidence="9" type="primary">tsaC</name>
    <name evidence="11" type="ORF">MED92_05763</name>
</gene>
<evidence type="ECO:0000256" key="4">
    <source>
        <dbReference type="ARBA" id="ARBA00022694"/>
    </source>
</evidence>
<dbReference type="GO" id="GO:0005737">
    <property type="term" value="C:cytoplasm"/>
    <property type="evidence" value="ECO:0007669"/>
    <property type="project" value="UniProtKB-SubCell"/>
</dbReference>
<dbReference type="InterPro" id="IPR006070">
    <property type="entry name" value="Sua5-like_dom"/>
</dbReference>
<dbReference type="GO" id="GO:0006450">
    <property type="term" value="P:regulation of translational fidelity"/>
    <property type="evidence" value="ECO:0007669"/>
    <property type="project" value="TreeGrafter"/>
</dbReference>
<dbReference type="PANTHER" id="PTHR17490:SF18">
    <property type="entry name" value="THREONYLCARBAMOYL-AMP SYNTHASE"/>
    <property type="match status" value="1"/>
</dbReference>
<sequence>MSSINNADWWHIHQSVRAIRQGGVIAYPTEAVWGLGCDPYNEDAVLKLLDIKRRPMHKGLVLVAANLSQIDFLLEDLSQDEYDKVTANWPGPFTWILPDKKNRIPAWIKGDYSAVAVRVSAHSSVRNLTEAYGSFIVSTSANPAAHEPARDSLRVKTYFGEKIDYLLHGELGDSAQPTQIRDLKSDRLVRA</sequence>
<dbReference type="Gene3D" id="3.90.870.10">
    <property type="entry name" value="DHBP synthase"/>
    <property type="match status" value="1"/>
</dbReference>
<keyword evidence="6 9" id="KW-0547">Nucleotide-binding</keyword>
<dbReference type="InterPro" id="IPR017945">
    <property type="entry name" value="DHBP_synth_RibB-like_a/b_dom"/>
</dbReference>
<dbReference type="NCBIfam" id="TIGR00057">
    <property type="entry name" value="L-threonylcarbamoyladenylate synthase"/>
    <property type="match status" value="1"/>
</dbReference>
<evidence type="ECO:0000259" key="10">
    <source>
        <dbReference type="PROSITE" id="PS51163"/>
    </source>
</evidence>
<keyword evidence="4 9" id="KW-0819">tRNA processing</keyword>
<keyword evidence="2 9" id="KW-0963">Cytoplasm</keyword>
<dbReference type="InterPro" id="IPR023535">
    <property type="entry name" value="TC-AMP_synthase"/>
</dbReference>
<dbReference type="GO" id="GO:0003725">
    <property type="term" value="F:double-stranded RNA binding"/>
    <property type="evidence" value="ECO:0007669"/>
    <property type="project" value="InterPro"/>
</dbReference>
<comment type="caution">
    <text evidence="11">The sequence shown here is derived from an EMBL/GenBank/DDBJ whole genome shotgun (WGS) entry which is preliminary data.</text>
</comment>
<proteinExistence type="inferred from homology"/>
<evidence type="ECO:0000313" key="11">
    <source>
        <dbReference type="EMBL" id="EAR62600.1"/>
    </source>
</evidence>
<dbReference type="RefSeq" id="WP_007021618.1">
    <property type="nucleotide sequence ID" value="NZ_CH724126.1"/>
</dbReference>
<dbReference type="GO" id="GO:0002949">
    <property type="term" value="P:tRNA threonylcarbamoyladenosine modification"/>
    <property type="evidence" value="ECO:0007669"/>
    <property type="project" value="UniProtKB-UniRule"/>
</dbReference>
<reference evidence="11 12" key="1">
    <citation type="submission" date="2006-02" db="EMBL/GenBank/DDBJ databases">
        <authorList>
            <person name="Pinhassi J."/>
            <person name="Pedros-Alio C."/>
            <person name="Ferriera S."/>
            <person name="Johnson J."/>
            <person name="Kravitz S."/>
            <person name="Halpern A."/>
            <person name="Remington K."/>
            <person name="Beeson K."/>
            <person name="Tran B."/>
            <person name="Rogers Y.-H."/>
            <person name="Friedman R."/>
            <person name="Venter J.C."/>
        </authorList>
    </citation>
    <scope>NUCLEOTIDE SEQUENCE [LARGE SCALE GENOMIC DNA]</scope>
    <source>
        <strain evidence="11 12">MED92</strain>
    </source>
</reference>
<keyword evidence="12" id="KW-1185">Reference proteome</keyword>
<comment type="similarity">
    <text evidence="9">Belongs to the SUA5 family. TsaC subfamily.</text>
</comment>
<dbReference type="Pfam" id="PF01300">
    <property type="entry name" value="Sua5_yciO_yrdC"/>
    <property type="match status" value="1"/>
</dbReference>
<keyword evidence="3 9" id="KW-0808">Transferase</keyword>
<evidence type="ECO:0000256" key="6">
    <source>
        <dbReference type="ARBA" id="ARBA00022741"/>
    </source>
</evidence>
<dbReference type="HAMAP" id="MF_01852">
    <property type="entry name" value="TsaC"/>
    <property type="match status" value="1"/>
</dbReference>
<comment type="subcellular location">
    <subcellularLocation>
        <location evidence="1 9">Cytoplasm</location>
    </subcellularLocation>
</comment>